<comment type="caution">
    <text evidence="4">Lacks conserved residue(s) required for the propagation of feature annotation.</text>
</comment>
<dbReference type="InterPro" id="IPR001789">
    <property type="entry name" value="Sig_transdc_resp-reg_receiver"/>
</dbReference>
<evidence type="ECO:0000256" key="3">
    <source>
        <dbReference type="ARBA" id="ARBA00023163"/>
    </source>
</evidence>
<evidence type="ECO:0000313" key="6">
    <source>
        <dbReference type="EMBL" id="GEU84046.1"/>
    </source>
</evidence>
<dbReference type="InterPro" id="IPR045279">
    <property type="entry name" value="ARR-like"/>
</dbReference>
<dbReference type="AlphaFoldDB" id="A0A6L2NCR6"/>
<dbReference type="GO" id="GO:0009736">
    <property type="term" value="P:cytokinin-activated signaling pathway"/>
    <property type="evidence" value="ECO:0007669"/>
    <property type="project" value="InterPro"/>
</dbReference>
<dbReference type="EMBL" id="BKCJ010008808">
    <property type="protein sequence ID" value="GEU84046.1"/>
    <property type="molecule type" value="Genomic_DNA"/>
</dbReference>
<evidence type="ECO:0000256" key="4">
    <source>
        <dbReference type="PROSITE-ProRule" id="PRU00169"/>
    </source>
</evidence>
<dbReference type="PROSITE" id="PS50110">
    <property type="entry name" value="RESPONSE_REGULATORY"/>
    <property type="match status" value="1"/>
</dbReference>
<proteinExistence type="predicted"/>
<sequence>MSSSENSSMKPLSIEDSFNPHGLKVLVVDNDPYSILHLTEMLTSCQYQATTCSLPSKALALIKEDNNKFDIVVTEVHFSSDITGVEFLEIIVHETELPVDVCDLQVTGETIDTLMFGMVGTRHCVPRENSLITQEASGSLEDLEIIQEEDMHPSIDTSLNHEEDDLEIDEPQSHIVPIRRSTRSRHAPDRMCLYIDAGEHELGDLGKPANYKAALLDHESEKWLNAMNAC</sequence>
<evidence type="ECO:0000256" key="2">
    <source>
        <dbReference type="ARBA" id="ARBA00023015"/>
    </source>
</evidence>
<keyword evidence="2" id="KW-0805">Transcription regulation</keyword>
<dbReference type="Gene3D" id="3.40.50.2300">
    <property type="match status" value="1"/>
</dbReference>
<dbReference type="GO" id="GO:0000160">
    <property type="term" value="P:phosphorelay signal transduction system"/>
    <property type="evidence" value="ECO:0007669"/>
    <property type="project" value="UniProtKB-KW"/>
</dbReference>
<reference evidence="6" key="1">
    <citation type="journal article" date="2019" name="Sci. Rep.">
        <title>Draft genome of Tanacetum cinerariifolium, the natural source of mosquito coil.</title>
        <authorList>
            <person name="Yamashiro T."/>
            <person name="Shiraishi A."/>
            <person name="Satake H."/>
            <person name="Nakayama K."/>
        </authorList>
    </citation>
    <scope>NUCLEOTIDE SEQUENCE</scope>
</reference>
<dbReference type="PANTHER" id="PTHR43874">
    <property type="entry name" value="TWO-COMPONENT RESPONSE REGULATOR"/>
    <property type="match status" value="1"/>
</dbReference>
<name>A0A6L2NCR6_TANCI</name>
<keyword evidence="3" id="KW-0804">Transcription</keyword>
<keyword evidence="1" id="KW-0902">Two-component regulatory system</keyword>
<evidence type="ECO:0000256" key="1">
    <source>
        <dbReference type="ARBA" id="ARBA00023012"/>
    </source>
</evidence>
<organism evidence="6">
    <name type="scientific">Tanacetum cinerariifolium</name>
    <name type="common">Dalmatian daisy</name>
    <name type="synonym">Chrysanthemum cinerariifolium</name>
    <dbReference type="NCBI Taxonomy" id="118510"/>
    <lineage>
        <taxon>Eukaryota</taxon>
        <taxon>Viridiplantae</taxon>
        <taxon>Streptophyta</taxon>
        <taxon>Embryophyta</taxon>
        <taxon>Tracheophyta</taxon>
        <taxon>Spermatophyta</taxon>
        <taxon>Magnoliopsida</taxon>
        <taxon>eudicotyledons</taxon>
        <taxon>Gunneridae</taxon>
        <taxon>Pentapetalae</taxon>
        <taxon>asterids</taxon>
        <taxon>campanulids</taxon>
        <taxon>Asterales</taxon>
        <taxon>Asteraceae</taxon>
        <taxon>Asteroideae</taxon>
        <taxon>Anthemideae</taxon>
        <taxon>Anthemidinae</taxon>
        <taxon>Tanacetum</taxon>
    </lineage>
</organism>
<accession>A0A6L2NCR6</accession>
<evidence type="ECO:0000259" key="5">
    <source>
        <dbReference type="PROSITE" id="PS50110"/>
    </source>
</evidence>
<comment type="caution">
    <text evidence="6">The sequence shown here is derived from an EMBL/GenBank/DDBJ whole genome shotgun (WGS) entry which is preliminary data.</text>
</comment>
<gene>
    <name evidence="6" type="ORF">Tci_056024</name>
</gene>
<protein>
    <submittedName>
        <fullName evidence="6">Two-component response regulator ORR21 isoform X1</fullName>
    </submittedName>
</protein>
<feature type="domain" description="Response regulatory" evidence="5">
    <location>
        <begin position="24"/>
        <end position="142"/>
    </location>
</feature>
<dbReference type="PANTHER" id="PTHR43874:SF19">
    <property type="entry name" value="RESPONSE REGULATOR 23-RELATED"/>
    <property type="match status" value="1"/>
</dbReference>
<dbReference type="SUPFAM" id="SSF52172">
    <property type="entry name" value="CheY-like"/>
    <property type="match status" value="1"/>
</dbReference>
<dbReference type="InterPro" id="IPR011006">
    <property type="entry name" value="CheY-like_superfamily"/>
</dbReference>